<dbReference type="PROSITE" id="PS51257">
    <property type="entry name" value="PROKAR_LIPOPROTEIN"/>
    <property type="match status" value="1"/>
</dbReference>
<keyword evidence="2" id="KW-1185">Reference proteome</keyword>
<protein>
    <recommendedName>
        <fullName evidence="3">Lipoprotein</fullName>
    </recommendedName>
</protein>
<evidence type="ECO:0008006" key="3">
    <source>
        <dbReference type="Google" id="ProtNLM"/>
    </source>
</evidence>
<evidence type="ECO:0000313" key="2">
    <source>
        <dbReference type="Proteomes" id="UP000184038"/>
    </source>
</evidence>
<gene>
    <name evidence="1" type="ORF">SAMN02746066_00338</name>
</gene>
<reference evidence="1 2" key="1">
    <citation type="submission" date="2016-11" db="EMBL/GenBank/DDBJ databases">
        <authorList>
            <person name="Jaros S."/>
            <person name="Januszkiewicz K."/>
            <person name="Wedrychowicz H."/>
        </authorList>
    </citation>
    <scope>NUCLEOTIDE SEQUENCE [LARGE SCALE GENOMIC DNA]</scope>
    <source>
        <strain evidence="1 2">DSM 15930</strain>
    </source>
</reference>
<dbReference type="Proteomes" id="UP000184038">
    <property type="component" value="Unassembled WGS sequence"/>
</dbReference>
<dbReference type="RefSeq" id="WP_073282096.1">
    <property type="nucleotide sequence ID" value="NZ_FRCP01000005.1"/>
</dbReference>
<dbReference type="Gene3D" id="3.40.1000.10">
    <property type="entry name" value="Mog1/PsbP, alpha/beta/alpha sandwich"/>
    <property type="match status" value="1"/>
</dbReference>
<evidence type="ECO:0000313" key="1">
    <source>
        <dbReference type="EMBL" id="SHL97763.1"/>
    </source>
</evidence>
<proteinExistence type="predicted"/>
<organism evidence="1 2">
    <name type="scientific">Anaerosporobacter mobilis DSM 15930</name>
    <dbReference type="NCBI Taxonomy" id="1120996"/>
    <lineage>
        <taxon>Bacteria</taxon>
        <taxon>Bacillati</taxon>
        <taxon>Bacillota</taxon>
        <taxon>Clostridia</taxon>
        <taxon>Lachnospirales</taxon>
        <taxon>Lachnospiraceae</taxon>
        <taxon>Anaerosporobacter</taxon>
    </lineage>
</organism>
<dbReference type="EMBL" id="FRCP01000005">
    <property type="protein sequence ID" value="SHL97763.1"/>
    <property type="molecule type" value="Genomic_DNA"/>
</dbReference>
<dbReference type="STRING" id="1120996.SAMN02746066_00338"/>
<sequence>MKKLRGSLLVLMLVVITMFSGCSMKESSKQVYSKGVIKEDTYESKFLNLKFTTPEGYTMFAEDDLNQYVQFAEGIVYKDKDQKVIDYSKAVTVYEMMCAEATINSPNVNIVIENLLGRKVSIDDYIESSKQQLLATGIEYTFGDTTKDVELAGEKYTVLDCVGNYAGQELLQQMYIRQVGNRMLLLTVTYTEDTAEGKDTLLAGFTAIK</sequence>
<dbReference type="OrthoDB" id="2048617at2"/>
<accession>A0A1M7F193</accession>
<dbReference type="AlphaFoldDB" id="A0A1M7F193"/>
<name>A0A1M7F193_9FIRM</name>